<accession>A0A6V7WQP3</accession>
<protein>
    <recommendedName>
        <fullName evidence="1">F-box domain-containing protein</fullName>
    </recommendedName>
</protein>
<proteinExistence type="predicted"/>
<dbReference type="AlphaFoldDB" id="A0A6V7WQP3"/>
<name>A0A6V7WQP3_MELEN</name>
<dbReference type="Proteomes" id="UP000580250">
    <property type="component" value="Unassembled WGS sequence"/>
</dbReference>
<reference evidence="2 3" key="1">
    <citation type="submission" date="2020-08" db="EMBL/GenBank/DDBJ databases">
        <authorList>
            <person name="Koutsovoulos G."/>
            <person name="Danchin GJ E."/>
        </authorList>
    </citation>
    <scope>NUCLEOTIDE SEQUENCE [LARGE SCALE GENOMIC DNA]</scope>
</reference>
<dbReference type="InterPro" id="IPR001810">
    <property type="entry name" value="F-box_dom"/>
</dbReference>
<evidence type="ECO:0000313" key="3">
    <source>
        <dbReference type="Proteomes" id="UP000580250"/>
    </source>
</evidence>
<comment type="caution">
    <text evidence="2">The sequence shown here is derived from an EMBL/GenBank/DDBJ whole genome shotgun (WGS) entry which is preliminary data.</text>
</comment>
<dbReference type="PROSITE" id="PS50181">
    <property type="entry name" value="FBOX"/>
    <property type="match status" value="1"/>
</dbReference>
<evidence type="ECO:0000313" key="2">
    <source>
        <dbReference type="EMBL" id="CAD2189359.1"/>
    </source>
</evidence>
<feature type="domain" description="F-box" evidence="1">
    <location>
        <begin position="1"/>
        <end position="45"/>
    </location>
</feature>
<dbReference type="EMBL" id="CAJEWN010000745">
    <property type="protein sequence ID" value="CAD2189359.1"/>
    <property type="molecule type" value="Genomic_DNA"/>
</dbReference>
<sequence>MFILPTEVQLDVLKCFNFNQLFSFKLTNYYFYNLIKKYEGELARMKFDNFFFSDTKPNIKNPYYTAIELKSEVFEFTLNDQLKNKWQAAIDRSIPLFLHKVEPDRTFVCISKCLQIFFKIVFKSHFLVDKKRKFFSLKLPNYPKNFEEMIIVRCWLERLFNCVYGELILTTIVFNPEMINILFDNDRTITFRVHCQTLFMFANNKIFENILKFVLNHSTISKHFSIRFYTFDFTQQNKNVLFNILTNEGNKIPSIHLYSYRLTGLYDRIMEYITTSKDCSRMIPYIMFYFSSSAFSRFEFSERAEKIEIIQLDNRKHTNFQISNIFNPKVKFALCIEAWIGGRISSIYIKKM</sequence>
<dbReference type="OrthoDB" id="5281164at2759"/>
<evidence type="ECO:0000259" key="1">
    <source>
        <dbReference type="PROSITE" id="PS50181"/>
    </source>
</evidence>
<gene>
    <name evidence="2" type="ORF">MENT_LOCUS42077</name>
</gene>
<organism evidence="2 3">
    <name type="scientific">Meloidogyne enterolobii</name>
    <name type="common">Root-knot nematode worm</name>
    <name type="synonym">Meloidogyne mayaguensis</name>
    <dbReference type="NCBI Taxonomy" id="390850"/>
    <lineage>
        <taxon>Eukaryota</taxon>
        <taxon>Metazoa</taxon>
        <taxon>Ecdysozoa</taxon>
        <taxon>Nematoda</taxon>
        <taxon>Chromadorea</taxon>
        <taxon>Rhabditida</taxon>
        <taxon>Tylenchina</taxon>
        <taxon>Tylenchomorpha</taxon>
        <taxon>Tylenchoidea</taxon>
        <taxon>Meloidogynidae</taxon>
        <taxon>Meloidogyninae</taxon>
        <taxon>Meloidogyne</taxon>
    </lineage>
</organism>